<evidence type="ECO:0000256" key="1">
    <source>
        <dbReference type="SAM" id="Phobius"/>
    </source>
</evidence>
<accession>A0A9X2EIZ1</accession>
<keyword evidence="1" id="KW-1133">Transmembrane helix</keyword>
<reference evidence="2" key="1">
    <citation type="submission" date="2022-06" db="EMBL/GenBank/DDBJ databases">
        <title>Sphingomicrobium sedimins sp. nov., a marine bacterium isolated from tidal flat.</title>
        <authorList>
            <person name="Kim C.-H."/>
            <person name="Yoo Y."/>
            <person name="Kim J.-J."/>
        </authorList>
    </citation>
    <scope>NUCLEOTIDE SEQUENCE</scope>
    <source>
        <strain evidence="2">GRR-S6-50</strain>
    </source>
</reference>
<keyword evidence="1" id="KW-0812">Transmembrane</keyword>
<evidence type="ECO:0000313" key="3">
    <source>
        <dbReference type="Proteomes" id="UP001155128"/>
    </source>
</evidence>
<feature type="transmembrane region" description="Helical" evidence="1">
    <location>
        <begin position="56"/>
        <end position="74"/>
    </location>
</feature>
<feature type="transmembrane region" description="Helical" evidence="1">
    <location>
        <begin position="28"/>
        <end position="44"/>
    </location>
</feature>
<dbReference type="Proteomes" id="UP001155128">
    <property type="component" value="Unassembled WGS sequence"/>
</dbReference>
<protein>
    <submittedName>
        <fullName evidence="2">Uncharacterized protein</fullName>
    </submittedName>
</protein>
<sequence>MLPFALYIAFLAAACGFAFLYGDRDHRLVAAACVGGTLATALVLNPVDQRYGGIEYGVLAVDLFILIIFCVIALRSDRFWPLWVAGLQLTTSFAHAMKAMNADLLPYAYGAAARFWVYPILLILIIGTWRGWQRRLRAEKNTQQARAA</sequence>
<name>A0A9X2EIZ1_9SPHN</name>
<comment type="caution">
    <text evidence="2">The sequence shown here is derived from an EMBL/GenBank/DDBJ whole genome shotgun (WGS) entry which is preliminary data.</text>
</comment>
<dbReference type="RefSeq" id="WP_252113901.1">
    <property type="nucleotide sequence ID" value="NZ_JAMSHT010000001.1"/>
</dbReference>
<organism evidence="2 3">
    <name type="scientific">Sphingomicrobium sediminis</name>
    <dbReference type="NCBI Taxonomy" id="2950949"/>
    <lineage>
        <taxon>Bacteria</taxon>
        <taxon>Pseudomonadati</taxon>
        <taxon>Pseudomonadota</taxon>
        <taxon>Alphaproteobacteria</taxon>
        <taxon>Sphingomonadales</taxon>
        <taxon>Sphingomonadaceae</taxon>
        <taxon>Sphingomicrobium</taxon>
    </lineage>
</organism>
<dbReference type="AlphaFoldDB" id="A0A9X2EIZ1"/>
<keyword evidence="3" id="KW-1185">Reference proteome</keyword>
<dbReference type="EMBL" id="JAMSHT010000001">
    <property type="protein sequence ID" value="MCM8557656.1"/>
    <property type="molecule type" value="Genomic_DNA"/>
</dbReference>
<feature type="transmembrane region" description="Helical" evidence="1">
    <location>
        <begin position="107"/>
        <end position="127"/>
    </location>
</feature>
<evidence type="ECO:0000313" key="2">
    <source>
        <dbReference type="EMBL" id="MCM8557656.1"/>
    </source>
</evidence>
<proteinExistence type="predicted"/>
<gene>
    <name evidence="2" type="ORF">NDO55_07465</name>
</gene>
<keyword evidence="1" id="KW-0472">Membrane</keyword>